<comment type="similarity">
    <text evidence="1">Belongs to the cycloisomerase 2 family.</text>
</comment>
<proteinExistence type="inferred from homology"/>
<accession>A0AA39CGK4</accession>
<dbReference type="Gene3D" id="2.130.10.10">
    <property type="entry name" value="YVTN repeat-like/Quinoprotein amine dehydrogenase"/>
    <property type="match status" value="1"/>
</dbReference>
<evidence type="ECO:0000256" key="1">
    <source>
        <dbReference type="ARBA" id="ARBA00005564"/>
    </source>
</evidence>
<dbReference type="InterPro" id="IPR015943">
    <property type="entry name" value="WD40/YVTN_repeat-like_dom_sf"/>
</dbReference>
<evidence type="ECO:0000313" key="2">
    <source>
        <dbReference type="EMBL" id="KAJ9607529.1"/>
    </source>
</evidence>
<name>A0AA39CGK4_9EURO</name>
<dbReference type="Pfam" id="PF10282">
    <property type="entry name" value="Lactonase"/>
    <property type="match status" value="1"/>
</dbReference>
<gene>
    <name evidence="2" type="ORF">H2200_007607</name>
</gene>
<dbReference type="Proteomes" id="UP001172673">
    <property type="component" value="Unassembled WGS sequence"/>
</dbReference>
<dbReference type="PANTHER" id="PTHR30344">
    <property type="entry name" value="6-PHOSPHOGLUCONOLACTONASE-RELATED"/>
    <property type="match status" value="1"/>
</dbReference>
<comment type="caution">
    <text evidence="2">The sequence shown here is derived from an EMBL/GenBank/DDBJ whole genome shotgun (WGS) entry which is preliminary data.</text>
</comment>
<dbReference type="AlphaFoldDB" id="A0AA39CGK4"/>
<dbReference type="InterPro" id="IPR011048">
    <property type="entry name" value="Haem_d1_sf"/>
</dbReference>
<sequence length="412" mass="44655">MLRLYVALQSSGIIELSFEPRNSVNESLSVTGINTDAGFMPGWLTACDDKLYSISRTRYSESDNQSGGVFAFERLPATASATSGTALTLVNQASSNGKGGVHCEVSPDGKILAAANITGSTLSIYPLSDDGAIGNPTHVFDYNKSEPGAKEAHPHQAAFDPSGKFLFVPLRTMDRLDIYSIGSPQQVEKVQSISVPSPAGARHVAFNSISSSKAYMYLISEKDNSIRVYALCYKGTGPQDLTVELKQTLSTMGKDLPLTAAEHKYLAAEIAVSNDGKFVYASNRNLTLADIDTLAVYSVNSDPIHDEHHLKYIGCQGVHGKHPRMFALSNDKANNWVAIANQFSQDIVVFERDTITGFLKDVRGKISVKVNAPHQTTPDEVTFAKDISVEGQLSREELAKGRTEGPMCVLWK</sequence>
<dbReference type="InterPro" id="IPR050282">
    <property type="entry name" value="Cycloisomerase_2"/>
</dbReference>
<evidence type="ECO:0000313" key="3">
    <source>
        <dbReference type="Proteomes" id="UP001172673"/>
    </source>
</evidence>
<dbReference type="SUPFAM" id="SSF51004">
    <property type="entry name" value="C-terminal (heme d1) domain of cytochrome cd1-nitrite reductase"/>
    <property type="match status" value="1"/>
</dbReference>
<dbReference type="GO" id="GO:0017057">
    <property type="term" value="F:6-phosphogluconolactonase activity"/>
    <property type="evidence" value="ECO:0007669"/>
    <property type="project" value="TreeGrafter"/>
</dbReference>
<evidence type="ECO:0008006" key="4">
    <source>
        <dbReference type="Google" id="ProtNLM"/>
    </source>
</evidence>
<keyword evidence="3" id="KW-1185">Reference proteome</keyword>
<dbReference type="InterPro" id="IPR019405">
    <property type="entry name" value="Lactonase_7-beta_prop"/>
</dbReference>
<protein>
    <recommendedName>
        <fullName evidence="4">6-phosphogluconolactonase</fullName>
    </recommendedName>
</protein>
<reference evidence="2" key="1">
    <citation type="submission" date="2022-10" db="EMBL/GenBank/DDBJ databases">
        <title>Culturing micro-colonial fungi from biological soil crusts in the Mojave desert and describing Neophaeococcomyces mojavensis, and introducing the new genera and species Taxawa tesnikishii.</title>
        <authorList>
            <person name="Kurbessoian T."/>
            <person name="Stajich J.E."/>
        </authorList>
    </citation>
    <scope>NUCLEOTIDE SEQUENCE</scope>
    <source>
        <strain evidence="2">TK_41</strain>
    </source>
</reference>
<dbReference type="PANTHER" id="PTHR30344:SF1">
    <property type="entry name" value="6-PHOSPHOGLUCONOLACTONASE"/>
    <property type="match status" value="1"/>
</dbReference>
<dbReference type="EMBL" id="JAPDRK010000011">
    <property type="protein sequence ID" value="KAJ9607529.1"/>
    <property type="molecule type" value="Genomic_DNA"/>
</dbReference>
<organism evidence="2 3">
    <name type="scientific">Cladophialophora chaetospira</name>
    <dbReference type="NCBI Taxonomy" id="386627"/>
    <lineage>
        <taxon>Eukaryota</taxon>
        <taxon>Fungi</taxon>
        <taxon>Dikarya</taxon>
        <taxon>Ascomycota</taxon>
        <taxon>Pezizomycotina</taxon>
        <taxon>Eurotiomycetes</taxon>
        <taxon>Chaetothyriomycetidae</taxon>
        <taxon>Chaetothyriales</taxon>
        <taxon>Herpotrichiellaceae</taxon>
        <taxon>Cladophialophora</taxon>
    </lineage>
</organism>